<sequence length="405" mass="43250">MSIEKLPYPIVVGGHVCLDVIPVMEGTHGSLQDIFVPGKLIDSGPAMLATGGAVPNTGLALFRLGAPTRLMGKVGDDWFGRTILGILQQHDPSLAQGMIVSPGEASSYSIVINPPGIDRMFLHCTGANDTFKSSDVSDEALRQVGLFHFGYPPLMRSMFEDGGTELAHLMQRAKQAGATTSLDLARPDPAAEAGRADWRQILKSVLPFVDLFLPSIEEIMFMLRREQYDKLSNKGLEAYMDADLLDELAGELIGMGAAVVVLKLGEYGLYLRTTSDKARLAEAGKYAPEHPAVWTDRELYAPCFEVSVAGTTGAGDCTIAGFLAGFAQGLTPEETMIGAVGTGACNVERPDSVSGIMPWAELSERIAAGWKQHGTGNLLSGFEANPRKGAAVWNGPNDAKGEVRK</sequence>
<keyword evidence="6" id="KW-1185">Reference proteome</keyword>
<evidence type="ECO:0000256" key="3">
    <source>
        <dbReference type="ARBA" id="ARBA00022777"/>
    </source>
</evidence>
<dbReference type="PANTHER" id="PTHR43085">
    <property type="entry name" value="HEXOKINASE FAMILY MEMBER"/>
    <property type="match status" value="1"/>
</dbReference>
<comment type="similarity">
    <text evidence="1">Belongs to the carbohydrate kinase PfkB family.</text>
</comment>
<comment type="caution">
    <text evidence="5">The sequence shown here is derived from an EMBL/GenBank/DDBJ whole genome shotgun (WGS) entry which is preliminary data.</text>
</comment>
<dbReference type="InterPro" id="IPR050306">
    <property type="entry name" value="PfkB_Carbo_kinase"/>
</dbReference>
<dbReference type="EMBL" id="JBHSMI010000067">
    <property type="protein sequence ID" value="MFC5407140.1"/>
    <property type="molecule type" value="Genomic_DNA"/>
</dbReference>
<evidence type="ECO:0000259" key="4">
    <source>
        <dbReference type="Pfam" id="PF00294"/>
    </source>
</evidence>
<dbReference type="GO" id="GO:0016301">
    <property type="term" value="F:kinase activity"/>
    <property type="evidence" value="ECO:0007669"/>
    <property type="project" value="UniProtKB-KW"/>
</dbReference>
<evidence type="ECO:0000256" key="1">
    <source>
        <dbReference type="ARBA" id="ARBA00010688"/>
    </source>
</evidence>
<name>A0ABW0I0T2_9BACL</name>
<dbReference type="Gene3D" id="3.40.1190.20">
    <property type="match status" value="1"/>
</dbReference>
<dbReference type="RefSeq" id="WP_378139535.1">
    <property type="nucleotide sequence ID" value="NZ_JBHSMI010000067.1"/>
</dbReference>
<dbReference type="PANTHER" id="PTHR43085:SF57">
    <property type="entry name" value="CARBOHYDRATE KINASE PFKB DOMAIN-CONTAINING PROTEIN"/>
    <property type="match status" value="1"/>
</dbReference>
<organism evidence="5 6">
    <name type="scientific">Cohnella soli</name>
    <dbReference type="NCBI Taxonomy" id="425005"/>
    <lineage>
        <taxon>Bacteria</taxon>
        <taxon>Bacillati</taxon>
        <taxon>Bacillota</taxon>
        <taxon>Bacilli</taxon>
        <taxon>Bacillales</taxon>
        <taxon>Paenibacillaceae</taxon>
        <taxon>Cohnella</taxon>
    </lineage>
</organism>
<dbReference type="InterPro" id="IPR011611">
    <property type="entry name" value="PfkB_dom"/>
</dbReference>
<accession>A0ABW0I0T2</accession>
<keyword evidence="2 5" id="KW-0808">Transferase</keyword>
<dbReference type="EC" id="2.7.1.-" evidence="5"/>
<reference evidence="6" key="1">
    <citation type="journal article" date="2019" name="Int. J. Syst. Evol. Microbiol.">
        <title>The Global Catalogue of Microorganisms (GCM) 10K type strain sequencing project: providing services to taxonomists for standard genome sequencing and annotation.</title>
        <authorList>
            <consortium name="The Broad Institute Genomics Platform"/>
            <consortium name="The Broad Institute Genome Sequencing Center for Infectious Disease"/>
            <person name="Wu L."/>
            <person name="Ma J."/>
        </authorList>
    </citation>
    <scope>NUCLEOTIDE SEQUENCE [LARGE SCALE GENOMIC DNA]</scope>
    <source>
        <strain evidence="6">CGMCC 1.18575</strain>
    </source>
</reference>
<gene>
    <name evidence="5" type="ORF">ACFPOF_30810</name>
</gene>
<keyword evidence="3 5" id="KW-0418">Kinase</keyword>
<dbReference type="Proteomes" id="UP001596113">
    <property type="component" value="Unassembled WGS sequence"/>
</dbReference>
<feature type="domain" description="Carbohydrate kinase PfkB" evidence="4">
    <location>
        <begin position="48"/>
        <end position="354"/>
    </location>
</feature>
<evidence type="ECO:0000313" key="5">
    <source>
        <dbReference type="EMBL" id="MFC5407140.1"/>
    </source>
</evidence>
<evidence type="ECO:0000313" key="6">
    <source>
        <dbReference type="Proteomes" id="UP001596113"/>
    </source>
</evidence>
<proteinExistence type="inferred from homology"/>
<protein>
    <submittedName>
        <fullName evidence="5">Carbohydrate kinase family protein</fullName>
        <ecNumber evidence="5">2.7.1.-</ecNumber>
    </submittedName>
</protein>
<dbReference type="SUPFAM" id="SSF53613">
    <property type="entry name" value="Ribokinase-like"/>
    <property type="match status" value="1"/>
</dbReference>
<evidence type="ECO:0000256" key="2">
    <source>
        <dbReference type="ARBA" id="ARBA00022679"/>
    </source>
</evidence>
<dbReference type="Pfam" id="PF00294">
    <property type="entry name" value="PfkB"/>
    <property type="match status" value="1"/>
</dbReference>
<dbReference type="InterPro" id="IPR029056">
    <property type="entry name" value="Ribokinase-like"/>
</dbReference>